<dbReference type="PANTHER" id="PTHR24221:SF654">
    <property type="entry name" value="ATP-BINDING CASSETTE SUB-FAMILY B MEMBER 6"/>
    <property type="match status" value="1"/>
</dbReference>
<evidence type="ECO:0000259" key="9">
    <source>
        <dbReference type="PROSITE" id="PS50929"/>
    </source>
</evidence>
<dbReference type="InterPro" id="IPR036640">
    <property type="entry name" value="ABC1_TM_sf"/>
</dbReference>
<dbReference type="PROSITE" id="PS50893">
    <property type="entry name" value="ABC_TRANSPORTER_2"/>
    <property type="match status" value="1"/>
</dbReference>
<keyword evidence="11" id="KW-1185">Reference proteome</keyword>
<sequence>MSAVTTPVPAAGQSPVRRLLPWLATERSRLALAILLGFLAIGSGVGLLATSAWLISSAALQPPILTLEVAIVGVRAFGIGKGVFRYAERMVSHDAAFRVLSRLRLAVYDRLAVVAPAGVPAYRRGDLLERLVRDVDATQDLPLRVLLPYASGALVALASVVLAYFILPASAVVLLVSLALASTVVPWIAASAAADAERASAPARGALNADVLTLLDGAADLTVSGAAPAWLDRLAEDDRRIGRLAARSANASGLASALGVLLSGGAVVAMLLVAIPAVRSGELVGVNLAVLVLLPLATYEAVVAMPTAALALGRVRGSAQRVVEVLDAVDPVPDPESPAEVPTGVVGVRLDGLRASWPSGPEVLEGLTLDVAPGERVAIVGSSGSGKSTLLAVLAGFLPYDGSVRLGDVELRDLRGSDVRTVVGWCPQLPHVFDTSVVENVRLAKPEASDDEVRAALDAVGLGPWLDAQPRGLNTSVGDHGALVSAGQRQRLGVARVLLAGHPVVLLDEPTEHLDEATAEVVAAELLRALTGRTVLWVAHRPHGVAALDRTVRLP</sequence>
<evidence type="ECO:0000256" key="3">
    <source>
        <dbReference type="ARBA" id="ARBA00022741"/>
    </source>
</evidence>
<evidence type="ECO:0000313" key="11">
    <source>
        <dbReference type="Proteomes" id="UP001596138"/>
    </source>
</evidence>
<dbReference type="SUPFAM" id="SSF90123">
    <property type="entry name" value="ABC transporter transmembrane region"/>
    <property type="match status" value="1"/>
</dbReference>
<dbReference type="PANTHER" id="PTHR24221">
    <property type="entry name" value="ATP-BINDING CASSETTE SUB-FAMILY B"/>
    <property type="match status" value="1"/>
</dbReference>
<dbReference type="Proteomes" id="UP001596138">
    <property type="component" value="Unassembled WGS sequence"/>
</dbReference>
<keyword evidence="5 7" id="KW-1133">Transmembrane helix</keyword>
<evidence type="ECO:0000256" key="7">
    <source>
        <dbReference type="SAM" id="Phobius"/>
    </source>
</evidence>
<keyword evidence="4" id="KW-0067">ATP-binding</keyword>
<keyword evidence="2 7" id="KW-0812">Transmembrane</keyword>
<comment type="caution">
    <text evidence="10">The sequence shown here is derived from an EMBL/GenBank/DDBJ whole genome shotgun (WGS) entry which is preliminary data.</text>
</comment>
<dbReference type="InterPro" id="IPR014223">
    <property type="entry name" value="ABC_CydC/D"/>
</dbReference>
<dbReference type="SMART" id="SM00382">
    <property type="entry name" value="AAA"/>
    <property type="match status" value="1"/>
</dbReference>
<dbReference type="Gene3D" id="1.20.1560.10">
    <property type="entry name" value="ABC transporter type 1, transmembrane domain"/>
    <property type="match status" value="1"/>
</dbReference>
<evidence type="ECO:0000256" key="6">
    <source>
        <dbReference type="ARBA" id="ARBA00023136"/>
    </source>
</evidence>
<evidence type="ECO:0000256" key="4">
    <source>
        <dbReference type="ARBA" id="ARBA00022840"/>
    </source>
</evidence>
<feature type="transmembrane region" description="Helical" evidence="7">
    <location>
        <begin position="288"/>
        <end position="312"/>
    </location>
</feature>
<evidence type="ECO:0000256" key="1">
    <source>
        <dbReference type="ARBA" id="ARBA00004651"/>
    </source>
</evidence>
<dbReference type="InterPro" id="IPR003439">
    <property type="entry name" value="ABC_transporter-like_ATP-bd"/>
</dbReference>
<proteinExistence type="predicted"/>
<feature type="domain" description="ABC transporter" evidence="8">
    <location>
        <begin position="348"/>
        <end position="555"/>
    </location>
</feature>
<dbReference type="PROSITE" id="PS00211">
    <property type="entry name" value="ABC_TRANSPORTER_1"/>
    <property type="match status" value="1"/>
</dbReference>
<gene>
    <name evidence="10" type="primary">cydC</name>
    <name evidence="10" type="ORF">ACFQGU_17215</name>
</gene>
<comment type="subcellular location">
    <subcellularLocation>
        <location evidence="1">Cell membrane</location>
        <topology evidence="1">Multi-pass membrane protein</topology>
    </subcellularLocation>
</comment>
<dbReference type="NCBIfam" id="TIGR02868">
    <property type="entry name" value="CydC"/>
    <property type="match status" value="1"/>
</dbReference>
<feature type="transmembrane region" description="Helical" evidence="7">
    <location>
        <begin position="173"/>
        <end position="194"/>
    </location>
</feature>
<evidence type="ECO:0000256" key="5">
    <source>
        <dbReference type="ARBA" id="ARBA00022989"/>
    </source>
</evidence>
<dbReference type="Gene3D" id="3.40.50.300">
    <property type="entry name" value="P-loop containing nucleotide triphosphate hydrolases"/>
    <property type="match status" value="1"/>
</dbReference>
<dbReference type="InterPro" id="IPR003593">
    <property type="entry name" value="AAA+_ATPase"/>
</dbReference>
<dbReference type="PROSITE" id="PS50929">
    <property type="entry name" value="ABC_TM1F"/>
    <property type="match status" value="1"/>
</dbReference>
<evidence type="ECO:0000259" key="8">
    <source>
        <dbReference type="PROSITE" id="PS50893"/>
    </source>
</evidence>
<protein>
    <submittedName>
        <fullName evidence="10">Thiol reductant ABC exporter subunit CydC</fullName>
    </submittedName>
</protein>
<name>A0ABW1T5M0_9ACTN</name>
<dbReference type="EMBL" id="JBHSTI010000052">
    <property type="protein sequence ID" value="MFC6239614.1"/>
    <property type="molecule type" value="Genomic_DNA"/>
</dbReference>
<keyword evidence="6 7" id="KW-0472">Membrane</keyword>
<accession>A0ABW1T5M0</accession>
<keyword evidence="3" id="KW-0547">Nucleotide-binding</keyword>
<dbReference type="InterPro" id="IPR039421">
    <property type="entry name" value="Type_1_exporter"/>
</dbReference>
<evidence type="ECO:0000313" key="10">
    <source>
        <dbReference type="EMBL" id="MFC6239614.1"/>
    </source>
</evidence>
<organism evidence="10 11">
    <name type="scientific">Longivirga aurantiaca</name>
    <dbReference type="NCBI Taxonomy" id="1837743"/>
    <lineage>
        <taxon>Bacteria</taxon>
        <taxon>Bacillati</taxon>
        <taxon>Actinomycetota</taxon>
        <taxon>Actinomycetes</taxon>
        <taxon>Sporichthyales</taxon>
        <taxon>Sporichthyaceae</taxon>
        <taxon>Longivirga</taxon>
    </lineage>
</organism>
<dbReference type="InterPro" id="IPR017871">
    <property type="entry name" value="ABC_transporter-like_CS"/>
</dbReference>
<reference evidence="11" key="1">
    <citation type="journal article" date="2019" name="Int. J. Syst. Evol. Microbiol.">
        <title>The Global Catalogue of Microorganisms (GCM) 10K type strain sequencing project: providing services to taxonomists for standard genome sequencing and annotation.</title>
        <authorList>
            <consortium name="The Broad Institute Genomics Platform"/>
            <consortium name="The Broad Institute Genome Sequencing Center for Infectious Disease"/>
            <person name="Wu L."/>
            <person name="Ma J."/>
        </authorList>
    </citation>
    <scope>NUCLEOTIDE SEQUENCE [LARGE SCALE GENOMIC DNA]</scope>
    <source>
        <strain evidence="11">CGMCC 4.7317</strain>
    </source>
</reference>
<feature type="transmembrane region" description="Helical" evidence="7">
    <location>
        <begin position="30"/>
        <end position="55"/>
    </location>
</feature>
<feature type="transmembrane region" description="Helical" evidence="7">
    <location>
        <begin position="253"/>
        <end position="276"/>
    </location>
</feature>
<feature type="transmembrane region" description="Helical" evidence="7">
    <location>
        <begin position="146"/>
        <end position="167"/>
    </location>
</feature>
<dbReference type="RefSeq" id="WP_386768929.1">
    <property type="nucleotide sequence ID" value="NZ_JBHSTI010000052.1"/>
</dbReference>
<dbReference type="InterPro" id="IPR027417">
    <property type="entry name" value="P-loop_NTPase"/>
</dbReference>
<dbReference type="InterPro" id="IPR011527">
    <property type="entry name" value="ABC1_TM_dom"/>
</dbReference>
<evidence type="ECO:0000256" key="2">
    <source>
        <dbReference type="ARBA" id="ARBA00022692"/>
    </source>
</evidence>
<dbReference type="Pfam" id="PF00005">
    <property type="entry name" value="ABC_tran"/>
    <property type="match status" value="1"/>
</dbReference>
<dbReference type="SUPFAM" id="SSF52540">
    <property type="entry name" value="P-loop containing nucleoside triphosphate hydrolases"/>
    <property type="match status" value="1"/>
</dbReference>
<feature type="domain" description="ABC transmembrane type-1" evidence="9">
    <location>
        <begin position="31"/>
        <end position="314"/>
    </location>
</feature>